<dbReference type="FunFam" id="1.10.600.10:FF:000001">
    <property type="entry name" value="Geranylgeranyl diphosphate synthase"/>
    <property type="match status" value="1"/>
</dbReference>
<accession>A0A150WCP4</accession>
<keyword evidence="4" id="KW-0479">Metal-binding</keyword>
<dbReference type="OrthoDB" id="5291094at2"/>
<evidence type="ECO:0000256" key="6">
    <source>
        <dbReference type="ARBA" id="ARBA00023229"/>
    </source>
</evidence>
<comment type="caution">
    <text evidence="8">The sequence shown here is derived from an EMBL/GenBank/DDBJ whole genome shotgun (WGS) entry which is preliminary data.</text>
</comment>
<gene>
    <name evidence="8" type="ORF">AZI85_11820</name>
</gene>
<evidence type="ECO:0000313" key="9">
    <source>
        <dbReference type="Proteomes" id="UP000075391"/>
    </source>
</evidence>
<dbReference type="Gene3D" id="1.10.600.10">
    <property type="entry name" value="Farnesyl Diphosphate Synthase"/>
    <property type="match status" value="1"/>
</dbReference>
<reference evidence="8 9" key="1">
    <citation type="submission" date="2016-03" db="EMBL/GenBank/DDBJ databases">
        <authorList>
            <person name="Ploux O."/>
        </authorList>
    </citation>
    <scope>NUCLEOTIDE SEQUENCE [LARGE SCALE GENOMIC DNA]</scope>
    <source>
        <strain evidence="8 9">BER2</strain>
    </source>
</reference>
<evidence type="ECO:0000256" key="1">
    <source>
        <dbReference type="ARBA" id="ARBA00001946"/>
    </source>
</evidence>
<dbReference type="InterPro" id="IPR000092">
    <property type="entry name" value="Polyprenyl_synt"/>
</dbReference>
<dbReference type="RefSeq" id="WP_063244947.1">
    <property type="nucleotide sequence ID" value="NZ_LUKF01000019.1"/>
</dbReference>
<name>A0A150WCP4_BDEBC</name>
<evidence type="ECO:0000256" key="5">
    <source>
        <dbReference type="ARBA" id="ARBA00022842"/>
    </source>
</evidence>
<evidence type="ECO:0000256" key="3">
    <source>
        <dbReference type="ARBA" id="ARBA00022679"/>
    </source>
</evidence>
<dbReference type="GO" id="GO:0016114">
    <property type="term" value="P:terpenoid biosynthetic process"/>
    <property type="evidence" value="ECO:0007669"/>
    <property type="project" value="UniProtKB-ARBA"/>
</dbReference>
<dbReference type="InterPro" id="IPR033749">
    <property type="entry name" value="Polyprenyl_synt_CS"/>
</dbReference>
<dbReference type="EMBL" id="LUKF01000019">
    <property type="protein sequence ID" value="KYG60679.1"/>
    <property type="molecule type" value="Genomic_DNA"/>
</dbReference>
<dbReference type="SUPFAM" id="SSF48576">
    <property type="entry name" value="Terpenoid synthases"/>
    <property type="match status" value="1"/>
</dbReference>
<dbReference type="PROSITE" id="PS00444">
    <property type="entry name" value="POLYPRENYL_SYNTHASE_2"/>
    <property type="match status" value="1"/>
</dbReference>
<dbReference type="AlphaFoldDB" id="A0A150WCP4"/>
<dbReference type="InterPro" id="IPR008949">
    <property type="entry name" value="Isoprenoid_synthase_dom_sf"/>
</dbReference>
<dbReference type="PANTHER" id="PTHR43281">
    <property type="entry name" value="FARNESYL DIPHOSPHATE SYNTHASE"/>
    <property type="match status" value="1"/>
</dbReference>
<evidence type="ECO:0000256" key="2">
    <source>
        <dbReference type="ARBA" id="ARBA00006706"/>
    </source>
</evidence>
<dbReference type="SFLD" id="SFLDG01017">
    <property type="entry name" value="Polyprenyl_Transferase_Like"/>
    <property type="match status" value="1"/>
</dbReference>
<dbReference type="CDD" id="cd00685">
    <property type="entry name" value="Trans_IPPS_HT"/>
    <property type="match status" value="1"/>
</dbReference>
<evidence type="ECO:0000313" key="8">
    <source>
        <dbReference type="EMBL" id="KYG60679.1"/>
    </source>
</evidence>
<protein>
    <submittedName>
        <fullName evidence="8">Geranyl transferase</fullName>
    </submittedName>
</protein>
<keyword evidence="5" id="KW-0460">Magnesium</keyword>
<comment type="similarity">
    <text evidence="2 7">Belongs to the FPP/GGPP synthase family.</text>
</comment>
<dbReference type="PANTHER" id="PTHR43281:SF1">
    <property type="entry name" value="FARNESYL DIPHOSPHATE SYNTHASE"/>
    <property type="match status" value="1"/>
</dbReference>
<dbReference type="PROSITE" id="PS00723">
    <property type="entry name" value="POLYPRENYL_SYNTHASE_1"/>
    <property type="match status" value="1"/>
</dbReference>
<evidence type="ECO:0000256" key="7">
    <source>
        <dbReference type="RuleBase" id="RU004466"/>
    </source>
</evidence>
<keyword evidence="6" id="KW-0414">Isoprene biosynthesis</keyword>
<evidence type="ECO:0000256" key="4">
    <source>
        <dbReference type="ARBA" id="ARBA00022723"/>
    </source>
</evidence>
<dbReference type="GO" id="GO:0004659">
    <property type="term" value="F:prenyltransferase activity"/>
    <property type="evidence" value="ECO:0007669"/>
    <property type="project" value="InterPro"/>
</dbReference>
<sequence length="289" mass="31506">MDLAIQLDQEIAARVQSVNQYVDHYIESMDLPNGPAIAELRKSMLYSATNGGKRFRPVLSVLVGELFGCPAEKVLPFATAVELVHTYSLIHDDLPCMDNDDIRRGKPTNHKVYGEDFALLAGDALLTEAFYLIADKYSDSTFLVGQLVRLLSSAAGIRGMVGGQAIDLRPGTRKMTKDEIAHLHLLKTGALIRVAVEGAAVIAGARPSDVEHLKKFGEGLGLAFQVADDVLDHGEKDQDIRSFTGILGLEGTKSYLQEVSSSALQELHKVSADAPMLEFLISFNQKRQV</sequence>
<dbReference type="SFLD" id="SFLDS00005">
    <property type="entry name" value="Isoprenoid_Synthase_Type_I"/>
    <property type="match status" value="1"/>
</dbReference>
<dbReference type="Proteomes" id="UP000075391">
    <property type="component" value="Unassembled WGS sequence"/>
</dbReference>
<dbReference type="Pfam" id="PF00348">
    <property type="entry name" value="polyprenyl_synt"/>
    <property type="match status" value="1"/>
</dbReference>
<proteinExistence type="inferred from homology"/>
<organism evidence="8 9">
    <name type="scientific">Bdellovibrio bacteriovorus</name>
    <dbReference type="NCBI Taxonomy" id="959"/>
    <lineage>
        <taxon>Bacteria</taxon>
        <taxon>Pseudomonadati</taxon>
        <taxon>Bdellovibrionota</taxon>
        <taxon>Bdellovibrionia</taxon>
        <taxon>Bdellovibrionales</taxon>
        <taxon>Pseudobdellovibrionaceae</taxon>
        <taxon>Bdellovibrio</taxon>
    </lineage>
</organism>
<comment type="cofactor">
    <cofactor evidence="1">
        <name>Mg(2+)</name>
        <dbReference type="ChEBI" id="CHEBI:18420"/>
    </cofactor>
</comment>
<dbReference type="GO" id="GO:0046872">
    <property type="term" value="F:metal ion binding"/>
    <property type="evidence" value="ECO:0007669"/>
    <property type="project" value="UniProtKB-KW"/>
</dbReference>
<keyword evidence="3 7" id="KW-0808">Transferase</keyword>